<evidence type="ECO:0000313" key="2">
    <source>
        <dbReference type="Proteomes" id="UP001057402"/>
    </source>
</evidence>
<proteinExistence type="predicted"/>
<accession>A0ACB9RIN0</accession>
<protein>
    <submittedName>
        <fullName evidence="1">Uncharacterized protein</fullName>
    </submittedName>
</protein>
<dbReference type="EMBL" id="CM042883">
    <property type="protein sequence ID" value="KAI4375802.1"/>
    <property type="molecule type" value="Genomic_DNA"/>
</dbReference>
<sequence>MTSSKKLLQLVRKWKRTATIGRKRISFHRTSSRKVSDDSTGASAVQKDHFPVYTTDGQRFDIPLSYLSNGVIRELFSMAEEEFGIPSEGAIVLPIDASSMEYTTSLIRRGLSVEQENALLMSFSRCSSYDPAIEARTSSQILCM</sequence>
<comment type="caution">
    <text evidence="1">The sequence shown here is derived from an EMBL/GenBank/DDBJ whole genome shotgun (WGS) entry which is preliminary data.</text>
</comment>
<gene>
    <name evidence="1" type="ORF">MLD38_013628</name>
</gene>
<dbReference type="Proteomes" id="UP001057402">
    <property type="component" value="Chromosome 4"/>
</dbReference>
<name>A0ACB9RIN0_9MYRT</name>
<reference evidence="2" key="1">
    <citation type="journal article" date="2023" name="Front. Plant Sci.">
        <title>Chromosomal-level genome assembly of Melastoma candidum provides insights into trichome evolution.</title>
        <authorList>
            <person name="Zhong Y."/>
            <person name="Wu W."/>
            <person name="Sun C."/>
            <person name="Zou P."/>
            <person name="Liu Y."/>
            <person name="Dai S."/>
            <person name="Zhou R."/>
        </authorList>
    </citation>
    <scope>NUCLEOTIDE SEQUENCE [LARGE SCALE GENOMIC DNA]</scope>
</reference>
<organism evidence="1 2">
    <name type="scientific">Melastoma candidum</name>
    <dbReference type="NCBI Taxonomy" id="119954"/>
    <lineage>
        <taxon>Eukaryota</taxon>
        <taxon>Viridiplantae</taxon>
        <taxon>Streptophyta</taxon>
        <taxon>Embryophyta</taxon>
        <taxon>Tracheophyta</taxon>
        <taxon>Spermatophyta</taxon>
        <taxon>Magnoliopsida</taxon>
        <taxon>eudicotyledons</taxon>
        <taxon>Gunneridae</taxon>
        <taxon>Pentapetalae</taxon>
        <taxon>rosids</taxon>
        <taxon>malvids</taxon>
        <taxon>Myrtales</taxon>
        <taxon>Melastomataceae</taxon>
        <taxon>Melastomatoideae</taxon>
        <taxon>Melastomateae</taxon>
        <taxon>Melastoma</taxon>
    </lineage>
</organism>
<keyword evidence="2" id="KW-1185">Reference proteome</keyword>
<evidence type="ECO:0000313" key="1">
    <source>
        <dbReference type="EMBL" id="KAI4375802.1"/>
    </source>
</evidence>